<organism evidence="16 18">
    <name type="scientific">Didymodactylos carnosus</name>
    <dbReference type="NCBI Taxonomy" id="1234261"/>
    <lineage>
        <taxon>Eukaryota</taxon>
        <taxon>Metazoa</taxon>
        <taxon>Spiralia</taxon>
        <taxon>Gnathifera</taxon>
        <taxon>Rotifera</taxon>
        <taxon>Eurotatoria</taxon>
        <taxon>Bdelloidea</taxon>
        <taxon>Philodinida</taxon>
        <taxon>Philodinidae</taxon>
        <taxon>Didymodactylos</taxon>
    </lineage>
</organism>
<keyword evidence="8" id="KW-1278">Translocase</keyword>
<feature type="transmembrane region" description="Helical" evidence="13">
    <location>
        <begin position="293"/>
        <end position="312"/>
    </location>
</feature>
<dbReference type="InterPro" id="IPR003439">
    <property type="entry name" value="ABC_transporter-like_ATP-bd"/>
</dbReference>
<dbReference type="PANTHER" id="PTHR43394">
    <property type="entry name" value="ATP-DEPENDENT PERMEASE MDL1, MITOCHONDRIAL"/>
    <property type="match status" value="1"/>
</dbReference>
<dbReference type="Pfam" id="PF00664">
    <property type="entry name" value="ABC_membrane"/>
    <property type="match status" value="2"/>
</dbReference>
<dbReference type="SUPFAM" id="SSF90123">
    <property type="entry name" value="ABC transporter transmembrane region"/>
    <property type="match status" value="2"/>
</dbReference>
<evidence type="ECO:0000259" key="14">
    <source>
        <dbReference type="PROSITE" id="PS50893"/>
    </source>
</evidence>
<dbReference type="GO" id="GO:0005743">
    <property type="term" value="C:mitochondrial inner membrane"/>
    <property type="evidence" value="ECO:0007669"/>
    <property type="project" value="TreeGrafter"/>
</dbReference>
<feature type="domain" description="ABC transporter" evidence="14">
    <location>
        <begin position="1018"/>
        <end position="1256"/>
    </location>
</feature>
<dbReference type="GO" id="GO:0090374">
    <property type="term" value="P:oligopeptide export from mitochondrion"/>
    <property type="evidence" value="ECO:0007669"/>
    <property type="project" value="TreeGrafter"/>
</dbReference>
<proteinExistence type="inferred from homology"/>
<evidence type="ECO:0000259" key="15">
    <source>
        <dbReference type="PROSITE" id="PS50929"/>
    </source>
</evidence>
<keyword evidence="7" id="KW-0067">ATP-binding</keyword>
<dbReference type="GO" id="GO:0016887">
    <property type="term" value="F:ATP hydrolysis activity"/>
    <property type="evidence" value="ECO:0007669"/>
    <property type="project" value="InterPro"/>
</dbReference>
<feature type="domain" description="ABC transmembrane type-1" evidence="15">
    <location>
        <begin position="181"/>
        <end position="323"/>
    </location>
</feature>
<feature type="region of interest" description="Disordered" evidence="12">
    <location>
        <begin position="38"/>
        <end position="64"/>
    </location>
</feature>
<feature type="compositionally biased region" description="Basic and acidic residues" evidence="12">
    <location>
        <begin position="596"/>
        <end position="606"/>
    </location>
</feature>
<comment type="caution">
    <text evidence="16">The sequence shown here is derived from an EMBL/GenBank/DDBJ whole genome shotgun (WGS) entry which is preliminary data.</text>
</comment>
<dbReference type="InterPro" id="IPR036640">
    <property type="entry name" value="ABC1_TM_sf"/>
</dbReference>
<evidence type="ECO:0000256" key="2">
    <source>
        <dbReference type="ARBA" id="ARBA00007577"/>
    </source>
</evidence>
<keyword evidence="5" id="KW-0677">Repeat</keyword>
<feature type="transmembrane region" description="Helical" evidence="13">
    <location>
        <begin position="258"/>
        <end position="281"/>
    </location>
</feature>
<evidence type="ECO:0000256" key="8">
    <source>
        <dbReference type="ARBA" id="ARBA00022967"/>
    </source>
</evidence>
<feature type="transmembrane region" description="Helical" evidence="13">
    <location>
        <begin position="814"/>
        <end position="832"/>
    </location>
</feature>
<dbReference type="PROSITE" id="PS50893">
    <property type="entry name" value="ABC_TRANSPORTER_2"/>
    <property type="match status" value="2"/>
</dbReference>
<dbReference type="Gene3D" id="3.40.50.300">
    <property type="entry name" value="P-loop containing nucleotide triphosphate hydrolases"/>
    <property type="match status" value="2"/>
</dbReference>
<dbReference type="Pfam" id="PF00005">
    <property type="entry name" value="ABC_tran"/>
    <property type="match status" value="2"/>
</dbReference>
<dbReference type="InterPro" id="IPR027417">
    <property type="entry name" value="P-loop_NTPase"/>
</dbReference>
<dbReference type="FunFam" id="3.40.50.300:FF:000479">
    <property type="entry name" value="Multidrug resistance protein 1A"/>
    <property type="match status" value="1"/>
</dbReference>
<keyword evidence="11" id="KW-0325">Glycoprotein</keyword>
<name>A0A814M3U9_9BILA</name>
<evidence type="ECO:0000256" key="4">
    <source>
        <dbReference type="ARBA" id="ARBA00022692"/>
    </source>
</evidence>
<feature type="domain" description="ABC transmembrane type-1" evidence="15">
    <location>
        <begin position="694"/>
        <end position="983"/>
    </location>
</feature>
<keyword evidence="18" id="KW-1185">Reference proteome</keyword>
<dbReference type="FunFam" id="1.20.1560.10:FF:000009">
    <property type="entry name" value="ABC transporter B family member 1"/>
    <property type="match status" value="1"/>
</dbReference>
<evidence type="ECO:0000313" key="18">
    <source>
        <dbReference type="Proteomes" id="UP000663829"/>
    </source>
</evidence>
<evidence type="ECO:0000313" key="17">
    <source>
        <dbReference type="EMBL" id="CAF3839743.1"/>
    </source>
</evidence>
<dbReference type="EMBL" id="CAJOBC010004759">
    <property type="protein sequence ID" value="CAF3839743.1"/>
    <property type="molecule type" value="Genomic_DNA"/>
</dbReference>
<dbReference type="Gene3D" id="1.20.1560.10">
    <property type="entry name" value="ABC transporter type 1, transmembrane domain"/>
    <property type="match status" value="1"/>
</dbReference>
<dbReference type="InterPro" id="IPR011527">
    <property type="entry name" value="ABC1_TM_dom"/>
</dbReference>
<keyword evidence="10 13" id="KW-0472">Membrane</keyword>
<evidence type="ECO:0000256" key="12">
    <source>
        <dbReference type="SAM" id="MobiDB-lite"/>
    </source>
</evidence>
<dbReference type="PROSITE" id="PS00211">
    <property type="entry name" value="ABC_TRANSPORTER_1"/>
    <property type="match status" value="2"/>
</dbReference>
<feature type="compositionally biased region" description="Low complexity" evidence="12">
    <location>
        <begin position="41"/>
        <end position="55"/>
    </location>
</feature>
<evidence type="ECO:0000256" key="10">
    <source>
        <dbReference type="ARBA" id="ARBA00023136"/>
    </source>
</evidence>
<dbReference type="Proteomes" id="UP000681722">
    <property type="component" value="Unassembled WGS sequence"/>
</dbReference>
<evidence type="ECO:0000256" key="3">
    <source>
        <dbReference type="ARBA" id="ARBA00022448"/>
    </source>
</evidence>
<dbReference type="PANTHER" id="PTHR43394:SF18">
    <property type="entry name" value="ABC TRANSPORTER B FAMILY MEMBER 11-LIKE"/>
    <property type="match status" value="1"/>
</dbReference>
<dbReference type="GO" id="GO:0005524">
    <property type="term" value="F:ATP binding"/>
    <property type="evidence" value="ECO:0007669"/>
    <property type="project" value="UniProtKB-KW"/>
</dbReference>
<accession>A0A814M3U9</accession>
<keyword evidence="4 13" id="KW-0812">Transmembrane</keyword>
<evidence type="ECO:0000313" key="16">
    <source>
        <dbReference type="EMBL" id="CAF1072795.1"/>
    </source>
</evidence>
<dbReference type="GO" id="GO:0015421">
    <property type="term" value="F:ABC-type oligopeptide transporter activity"/>
    <property type="evidence" value="ECO:0007669"/>
    <property type="project" value="TreeGrafter"/>
</dbReference>
<dbReference type="CDD" id="cd03249">
    <property type="entry name" value="ABC_MTABC3_MDL1_MDL2"/>
    <property type="match status" value="2"/>
</dbReference>
<evidence type="ECO:0000256" key="11">
    <source>
        <dbReference type="ARBA" id="ARBA00023180"/>
    </source>
</evidence>
<protein>
    <submittedName>
        <fullName evidence="16">Uncharacterized protein</fullName>
    </submittedName>
</protein>
<dbReference type="Proteomes" id="UP000663829">
    <property type="component" value="Unassembled WGS sequence"/>
</dbReference>
<dbReference type="SUPFAM" id="SSF52540">
    <property type="entry name" value="P-loop containing nucleoside triphosphate hydrolases"/>
    <property type="match status" value="2"/>
</dbReference>
<comment type="similarity">
    <text evidence="2">Belongs to the ABC transporter superfamily. ABCB family. Multidrug resistance exporter (TC 3.A.1.201) subfamily.</text>
</comment>
<evidence type="ECO:0000256" key="5">
    <source>
        <dbReference type="ARBA" id="ARBA00022737"/>
    </source>
</evidence>
<evidence type="ECO:0000256" key="9">
    <source>
        <dbReference type="ARBA" id="ARBA00022989"/>
    </source>
</evidence>
<sequence>MDNKLKLPNTAANKIFPLNDVGSTENLVDNEKHQTFVQHSNGTTPLTNGTTPLTNGHEKPKSTQEKNGFLHKLPCFKKKPKPVDTESTKKVEPKLKPFEIHKYADKWDILLMVCGTFFGLACGAAMPIQMFIFQTVINGFVDAGKQQSGANYTQSTGGCIQASSSGASDPFALINGIIKWLAILGSCAIVLYWSAYACWLIIKFTKMETQAYSTANAIAQEVLGAIRTVTAFQGQKKEVDRYQSNLITGKNVGIQKGLLLGVTQAVVNLLLYGGIAIIFWYGPVLVRTECYNYTPGSMIVIFILCLTSIFSLSNIFPNVEAFAVASGSGAYVFDIIKRESKIDAFSDLGEKPEILIGDIELKDVHFTFPARQDAPILNGLSMKIPSGKTVALCGPSGCGKSTTIQLIQRFYDADQGQVLLDGRDIRSLNIKWLRSHIGIVSQEPVLFFGSIEDNIRFGKSDATDEEVIAAAKLANAHDFIMELPNNYKTSSGDKLSGGQKQRVAIARALISNPRILLLDEATSALDNRSEKVVQDALDKAKEGRTTIVIAHRLSTIKNADLIVGIVRGQVVEYGSHNELMQKQGLYYELVTAQTEKDKEKDQNSDKEDQEEEELAKQAALAQKSQVARRQSRRMSLMLRRSSVISTKSINSEFGSEIGDDELNMAKSKEDGGFFRQPFIIKILKLNSSEWYWILIGCIASLAFGAVTPAFALIFSEIYGIFSNPSLQEQENLTRQFTYIIFLIGAAAAISNFCSSYAFAKSGEALTMRMRVMSFQSMLKQEIGYFDLDENNLGALVTRLSGDAAALKGMTGPTLAAILNAVGALVTALVISFEAGWKLTFIVLCFTPLMVFTGIVQGQSLAKAGQKKTGTTNAEEGGKFATQAIENIRTVVALHQEGYFITKYRRAFDDDFRHAMVTLHYQAAGNAIANAMMSFIQAAAFGYGSVLVQNKEMEFQDVFRVYAVVTFAAMSFGRSASMVPNYSKGKASAIRIMELNNKASKIDPDDPKGLILSEVTGNIEFRDIRFRYPARPKLRILRHFNLTCANNVTTALVGPSGSGKSTSVALLQRWYDPLTGSVLIDGHDIKTLNISWLRSILGLVQQEPVLFNLSIRENIAYGVINKVITQEEIEIAAKKSNIHETIITLPQGYETLAGAKGGQLSGGQKQRIAIARALIRNPKILLLDEATSALDNTSEKIVQEALDTARTGRTTLTIAHRLSTIRGSEKIAVVDVGKIKEQGSHDELLLKRGIYYKLTMAQERPDNSKNV</sequence>
<gene>
    <name evidence="16" type="ORF">GPM918_LOCUS17362</name>
    <name evidence="17" type="ORF">SRO942_LOCUS17363</name>
</gene>
<dbReference type="SMART" id="SM00382">
    <property type="entry name" value="AAA"/>
    <property type="match status" value="2"/>
</dbReference>
<dbReference type="CDD" id="cd18578">
    <property type="entry name" value="ABC_6TM_Pgp_ABCB1_D2_like"/>
    <property type="match status" value="1"/>
</dbReference>
<keyword evidence="6" id="KW-0547">Nucleotide-binding</keyword>
<feature type="region of interest" description="Disordered" evidence="12">
    <location>
        <begin position="596"/>
        <end position="615"/>
    </location>
</feature>
<feature type="transmembrane region" description="Helical" evidence="13">
    <location>
        <begin position="109"/>
        <end position="132"/>
    </location>
</feature>
<comment type="subcellular location">
    <subcellularLocation>
        <location evidence="1">Membrane</location>
        <topology evidence="1">Multi-pass membrane protein</topology>
    </subcellularLocation>
</comment>
<dbReference type="PROSITE" id="PS50929">
    <property type="entry name" value="ABC_TM1F"/>
    <property type="match status" value="2"/>
</dbReference>
<evidence type="ECO:0000256" key="6">
    <source>
        <dbReference type="ARBA" id="ARBA00022741"/>
    </source>
</evidence>
<evidence type="ECO:0000256" key="1">
    <source>
        <dbReference type="ARBA" id="ARBA00004141"/>
    </source>
</evidence>
<dbReference type="InterPro" id="IPR003593">
    <property type="entry name" value="AAA+_ATPase"/>
</dbReference>
<dbReference type="InterPro" id="IPR017871">
    <property type="entry name" value="ABC_transporter-like_CS"/>
</dbReference>
<dbReference type="EMBL" id="CAJNOQ010004758">
    <property type="protein sequence ID" value="CAF1072795.1"/>
    <property type="molecule type" value="Genomic_DNA"/>
</dbReference>
<dbReference type="OrthoDB" id="6500128at2759"/>
<keyword evidence="9 13" id="KW-1133">Transmembrane helix</keyword>
<dbReference type="FunFam" id="3.40.50.300:FF:000205">
    <property type="entry name" value="ABC transporter B family member 4"/>
    <property type="match status" value="1"/>
</dbReference>
<feature type="domain" description="ABC transporter" evidence="14">
    <location>
        <begin position="359"/>
        <end position="592"/>
    </location>
</feature>
<evidence type="ECO:0000256" key="13">
    <source>
        <dbReference type="SAM" id="Phobius"/>
    </source>
</evidence>
<evidence type="ECO:0000256" key="7">
    <source>
        <dbReference type="ARBA" id="ARBA00022840"/>
    </source>
</evidence>
<dbReference type="AlphaFoldDB" id="A0A814M3U9"/>
<keyword evidence="3" id="KW-0813">Transport</keyword>
<dbReference type="InterPro" id="IPR039421">
    <property type="entry name" value="Type_1_exporter"/>
</dbReference>
<feature type="transmembrane region" description="Helical" evidence="13">
    <location>
        <begin position="177"/>
        <end position="202"/>
    </location>
</feature>
<feature type="transmembrane region" description="Helical" evidence="13">
    <location>
        <begin position="735"/>
        <end position="759"/>
    </location>
</feature>
<reference evidence="16" key="1">
    <citation type="submission" date="2021-02" db="EMBL/GenBank/DDBJ databases">
        <authorList>
            <person name="Nowell W R."/>
        </authorList>
    </citation>
    <scope>NUCLEOTIDE SEQUENCE</scope>
</reference>
<feature type="transmembrane region" description="Helical" evidence="13">
    <location>
        <begin position="690"/>
        <end position="715"/>
    </location>
</feature>